<dbReference type="EMBL" id="CAJPIN010069202">
    <property type="protein sequence ID" value="CAG2067450.1"/>
    <property type="molecule type" value="Genomic_DNA"/>
</dbReference>
<protein>
    <recommendedName>
        <fullName evidence="1">Laminin G domain-containing protein</fullName>
    </recommendedName>
</protein>
<comment type="caution">
    <text evidence="2">The sequence shown here is derived from an EMBL/GenBank/DDBJ whole genome shotgun (WGS) entry which is preliminary data.</text>
</comment>
<evidence type="ECO:0000313" key="2">
    <source>
        <dbReference type="EMBL" id="CAG2067450.1"/>
    </source>
</evidence>
<organism evidence="2 3">
    <name type="scientific">Timema podura</name>
    <name type="common">Walking stick</name>
    <dbReference type="NCBI Taxonomy" id="61482"/>
    <lineage>
        <taxon>Eukaryota</taxon>
        <taxon>Metazoa</taxon>
        <taxon>Ecdysozoa</taxon>
        <taxon>Arthropoda</taxon>
        <taxon>Hexapoda</taxon>
        <taxon>Insecta</taxon>
        <taxon>Pterygota</taxon>
        <taxon>Neoptera</taxon>
        <taxon>Polyneoptera</taxon>
        <taxon>Phasmatodea</taxon>
        <taxon>Timematodea</taxon>
        <taxon>Timematoidea</taxon>
        <taxon>Timematidae</taxon>
        <taxon>Timema</taxon>
    </lineage>
</organism>
<name>A0ABN7PI60_TIMPD</name>
<evidence type="ECO:0000259" key="1">
    <source>
        <dbReference type="Pfam" id="PF02210"/>
    </source>
</evidence>
<dbReference type="Gene3D" id="2.60.120.200">
    <property type="match status" value="1"/>
</dbReference>
<feature type="non-terminal residue" evidence="2">
    <location>
        <position position="184"/>
    </location>
</feature>
<dbReference type="InterPro" id="IPR001791">
    <property type="entry name" value="Laminin_G"/>
</dbReference>
<evidence type="ECO:0000313" key="3">
    <source>
        <dbReference type="Proteomes" id="UP001153148"/>
    </source>
</evidence>
<dbReference type="Proteomes" id="UP001153148">
    <property type="component" value="Unassembled WGS sequence"/>
</dbReference>
<accession>A0ABN7PI60</accession>
<sequence length="184" mass="21102">MVDRQWYHQYLLACSDILEQHHLTTTAVSILSVLLFSCHAQHNEAFFNRTSYVRLQTPISLHSHTGLSFRTCHGGDLFVQHINTSKISLEVRSDGLVFMAELGGRRYESRLNERLLDNSWHYVNLLYRLGNLTLSVAGHQQEGGEQASYRYKHPIRGNKIMGISFKRILQSSRAATITENLEKS</sequence>
<dbReference type="SUPFAM" id="SSF49899">
    <property type="entry name" value="Concanavalin A-like lectins/glucanases"/>
    <property type="match status" value="1"/>
</dbReference>
<keyword evidence="3" id="KW-1185">Reference proteome</keyword>
<feature type="domain" description="Laminin G" evidence="1">
    <location>
        <begin position="78"/>
        <end position="147"/>
    </location>
</feature>
<proteinExistence type="predicted"/>
<dbReference type="Pfam" id="PF02210">
    <property type="entry name" value="Laminin_G_2"/>
    <property type="match status" value="1"/>
</dbReference>
<gene>
    <name evidence="2" type="ORF">TPAB3V08_LOCUS14393</name>
</gene>
<reference evidence="2" key="1">
    <citation type="submission" date="2021-03" db="EMBL/GenBank/DDBJ databases">
        <authorList>
            <person name="Tran Van P."/>
        </authorList>
    </citation>
    <scope>NUCLEOTIDE SEQUENCE</scope>
</reference>
<dbReference type="InterPro" id="IPR013320">
    <property type="entry name" value="ConA-like_dom_sf"/>
</dbReference>